<name>A0A6B0TV71_IXORI</name>
<proteinExistence type="predicted"/>
<sequence>MPCVVTLFLMSARVLQTTQRQPRNANCVFYSAKLSPNTRTRPPPPPPNVALAVWIRGPNVGTQCQLTKKVKEIF</sequence>
<accession>A0A6B0TV71</accession>
<protein>
    <submittedName>
        <fullName evidence="2">Putative secreted protein</fullName>
    </submittedName>
</protein>
<evidence type="ECO:0000256" key="1">
    <source>
        <dbReference type="SAM" id="SignalP"/>
    </source>
</evidence>
<feature type="chain" id="PRO_5025615354" evidence="1">
    <location>
        <begin position="18"/>
        <end position="74"/>
    </location>
</feature>
<organism evidence="2">
    <name type="scientific">Ixodes ricinus</name>
    <name type="common">Common tick</name>
    <name type="synonym">Acarus ricinus</name>
    <dbReference type="NCBI Taxonomy" id="34613"/>
    <lineage>
        <taxon>Eukaryota</taxon>
        <taxon>Metazoa</taxon>
        <taxon>Ecdysozoa</taxon>
        <taxon>Arthropoda</taxon>
        <taxon>Chelicerata</taxon>
        <taxon>Arachnida</taxon>
        <taxon>Acari</taxon>
        <taxon>Parasitiformes</taxon>
        <taxon>Ixodida</taxon>
        <taxon>Ixodoidea</taxon>
        <taxon>Ixodidae</taxon>
        <taxon>Ixodinae</taxon>
        <taxon>Ixodes</taxon>
    </lineage>
</organism>
<keyword evidence="1" id="KW-0732">Signal</keyword>
<reference evidence="2" key="1">
    <citation type="submission" date="2019-12" db="EMBL/GenBank/DDBJ databases">
        <title>An insight into the sialome of adult female Ixodes ricinus ticks feeding for 6 days.</title>
        <authorList>
            <person name="Perner J."/>
            <person name="Ribeiro J.M.C."/>
        </authorList>
    </citation>
    <scope>NUCLEOTIDE SEQUENCE</scope>
    <source>
        <strain evidence="2">Semi-engorged</strain>
        <tissue evidence="2">Salivary glands</tissue>
    </source>
</reference>
<evidence type="ECO:0000313" key="2">
    <source>
        <dbReference type="EMBL" id="MXU83218.1"/>
    </source>
</evidence>
<dbReference type="EMBL" id="GIFC01001135">
    <property type="protein sequence ID" value="MXU83218.1"/>
    <property type="molecule type" value="Transcribed_RNA"/>
</dbReference>
<feature type="signal peptide" evidence="1">
    <location>
        <begin position="1"/>
        <end position="17"/>
    </location>
</feature>
<dbReference type="AlphaFoldDB" id="A0A6B0TV71"/>